<proteinExistence type="predicted"/>
<comment type="caution">
    <text evidence="2">The sequence shown here is derived from an EMBL/GenBank/DDBJ whole genome shotgun (WGS) entry which is preliminary data.</text>
</comment>
<evidence type="ECO:0008006" key="4">
    <source>
        <dbReference type="Google" id="ProtNLM"/>
    </source>
</evidence>
<evidence type="ECO:0000313" key="2">
    <source>
        <dbReference type="EMBL" id="MFB9644615.1"/>
    </source>
</evidence>
<feature type="transmembrane region" description="Helical" evidence="1">
    <location>
        <begin position="37"/>
        <end position="59"/>
    </location>
</feature>
<dbReference type="EMBL" id="JBHMBE010000001">
    <property type="protein sequence ID" value="MFB9644615.1"/>
    <property type="molecule type" value="Genomic_DNA"/>
</dbReference>
<accession>A0ABV5SW90</accession>
<feature type="transmembrane region" description="Helical" evidence="1">
    <location>
        <begin position="71"/>
        <end position="97"/>
    </location>
</feature>
<name>A0ABV5SW90_9MICO</name>
<evidence type="ECO:0000313" key="3">
    <source>
        <dbReference type="Proteomes" id="UP001589611"/>
    </source>
</evidence>
<dbReference type="Proteomes" id="UP001589611">
    <property type="component" value="Unassembled WGS sequence"/>
</dbReference>
<protein>
    <recommendedName>
        <fullName evidence="4">Amino acid transporter</fullName>
    </recommendedName>
</protein>
<evidence type="ECO:0000256" key="1">
    <source>
        <dbReference type="SAM" id="Phobius"/>
    </source>
</evidence>
<keyword evidence="1" id="KW-1133">Transmembrane helix</keyword>
<dbReference type="RefSeq" id="WP_344711353.1">
    <property type="nucleotide sequence ID" value="NZ_BAAAWH010000001.1"/>
</dbReference>
<keyword evidence="3" id="KW-1185">Reference proteome</keyword>
<sequence>MAAERGSSADEGIENGRVVDDEFLTVVVRPSPRYGRFLGAGIVLGLVVAAILTFATGWAGGDPFGGGASGWLRVFGVSAAVCVAAGLLVTGTLALVLDRIVSGHARPARAEHVTTLVVDLDAPADDDEPPWVRDVDDLS</sequence>
<reference evidence="2 3" key="1">
    <citation type="submission" date="2024-09" db="EMBL/GenBank/DDBJ databases">
        <authorList>
            <person name="Sun Q."/>
            <person name="Mori K."/>
        </authorList>
    </citation>
    <scope>NUCLEOTIDE SEQUENCE [LARGE SCALE GENOMIC DNA]</scope>
    <source>
        <strain evidence="2 3">JCM 1342</strain>
    </source>
</reference>
<gene>
    <name evidence="2" type="ORF">ACFFPJ_02250</name>
</gene>
<organism evidence="2 3">
    <name type="scientific">Microbacterium terregens</name>
    <dbReference type="NCBI Taxonomy" id="69363"/>
    <lineage>
        <taxon>Bacteria</taxon>
        <taxon>Bacillati</taxon>
        <taxon>Actinomycetota</taxon>
        <taxon>Actinomycetes</taxon>
        <taxon>Micrococcales</taxon>
        <taxon>Microbacteriaceae</taxon>
        <taxon>Microbacterium</taxon>
    </lineage>
</organism>
<keyword evidence="1" id="KW-0472">Membrane</keyword>
<keyword evidence="1" id="KW-0812">Transmembrane</keyword>